<reference evidence="1 2" key="1">
    <citation type="submission" date="2021-03" db="EMBL/GenBank/DDBJ databases">
        <title>Sneathiella sp. CAU 1612 isolated from Kang Won-do.</title>
        <authorList>
            <person name="Kim W."/>
        </authorList>
    </citation>
    <scope>NUCLEOTIDE SEQUENCE [LARGE SCALE GENOMIC DNA]</scope>
    <source>
        <strain evidence="1 2">CAU 1612</strain>
    </source>
</reference>
<evidence type="ECO:0000313" key="1">
    <source>
        <dbReference type="EMBL" id="MBO0334565.1"/>
    </source>
</evidence>
<keyword evidence="2" id="KW-1185">Reference proteome</keyword>
<accession>A0ABS3F7R2</accession>
<dbReference type="EMBL" id="JAFLNC010000004">
    <property type="protein sequence ID" value="MBO0334565.1"/>
    <property type="molecule type" value="Genomic_DNA"/>
</dbReference>
<evidence type="ECO:0000313" key="2">
    <source>
        <dbReference type="Proteomes" id="UP000664761"/>
    </source>
</evidence>
<comment type="caution">
    <text evidence="1">The sequence shown here is derived from an EMBL/GenBank/DDBJ whole genome shotgun (WGS) entry which is preliminary data.</text>
</comment>
<organism evidence="1 2">
    <name type="scientific">Sneathiella sedimenti</name>
    <dbReference type="NCBI Taxonomy" id="2816034"/>
    <lineage>
        <taxon>Bacteria</taxon>
        <taxon>Pseudomonadati</taxon>
        <taxon>Pseudomonadota</taxon>
        <taxon>Alphaproteobacteria</taxon>
        <taxon>Sneathiellales</taxon>
        <taxon>Sneathiellaceae</taxon>
        <taxon>Sneathiella</taxon>
    </lineage>
</organism>
<protein>
    <submittedName>
        <fullName evidence="1">Uncharacterized protein</fullName>
    </submittedName>
</protein>
<sequence>MTSKLIGARKLRDNPITQKLTDRMVVSASGGMGPCWRSARNNPSARMRTSNGRAGEPRLFALLTEDQIRIAERIARGFHLRTAGLGMRTQTYRWQPTSTGNAEDWQFDLMRRFTLWAVAVQEAGLSLAAVLDVLVFGNSCRAVDRARRKRNGYVRAQIMEALELYEKL</sequence>
<dbReference type="Proteomes" id="UP000664761">
    <property type="component" value="Unassembled WGS sequence"/>
</dbReference>
<proteinExistence type="predicted"/>
<name>A0ABS3F7R2_9PROT</name>
<dbReference type="RefSeq" id="WP_207046513.1">
    <property type="nucleotide sequence ID" value="NZ_JAFLNC010000004.1"/>
</dbReference>
<gene>
    <name evidence="1" type="ORF">J0X12_13130</name>
</gene>